<dbReference type="EMBL" id="AP025591">
    <property type="protein sequence ID" value="BDG04739.1"/>
    <property type="molecule type" value="Genomic_DNA"/>
</dbReference>
<feature type="domain" description="VOC" evidence="1">
    <location>
        <begin position="140"/>
        <end position="256"/>
    </location>
</feature>
<keyword evidence="3" id="KW-1185">Reference proteome</keyword>
<reference evidence="3" key="1">
    <citation type="journal article" date="2022" name="Int. J. Syst. Evol. Microbiol.">
        <title>Anaeromyxobacter oryzae sp. nov., Anaeromyxobacter diazotrophicus sp. nov. and Anaeromyxobacter paludicola sp. nov., isolated from paddy soils.</title>
        <authorList>
            <person name="Itoh H."/>
            <person name="Xu Z."/>
            <person name="Mise K."/>
            <person name="Masuda Y."/>
            <person name="Ushijima N."/>
            <person name="Hayakawa C."/>
            <person name="Shiratori Y."/>
            <person name="Senoo K."/>
        </authorList>
    </citation>
    <scope>NUCLEOTIDE SEQUENCE [LARGE SCALE GENOMIC DNA]</scope>
    <source>
        <strain evidence="3">Red232</strain>
    </source>
</reference>
<dbReference type="InterPro" id="IPR037523">
    <property type="entry name" value="VOC_core"/>
</dbReference>
<dbReference type="InterPro" id="IPR052164">
    <property type="entry name" value="Anthracycline_SecMetBiosynth"/>
</dbReference>
<evidence type="ECO:0000259" key="1">
    <source>
        <dbReference type="PROSITE" id="PS51819"/>
    </source>
</evidence>
<evidence type="ECO:0000313" key="2">
    <source>
        <dbReference type="EMBL" id="BDG04739.1"/>
    </source>
</evidence>
<evidence type="ECO:0000313" key="3">
    <source>
        <dbReference type="Proteomes" id="UP001162891"/>
    </source>
</evidence>
<dbReference type="Proteomes" id="UP001162891">
    <property type="component" value="Chromosome"/>
</dbReference>
<dbReference type="RefSeq" id="WP_248353207.1">
    <property type="nucleotide sequence ID" value="NZ_AP025591.1"/>
</dbReference>
<protein>
    <submittedName>
        <fullName evidence="2">Glyoxalase</fullName>
    </submittedName>
</protein>
<dbReference type="Pfam" id="PF00903">
    <property type="entry name" value="Glyoxalase"/>
    <property type="match status" value="1"/>
</dbReference>
<organism evidence="2 3">
    <name type="scientific">Anaeromyxobacter oryzae</name>
    <dbReference type="NCBI Taxonomy" id="2918170"/>
    <lineage>
        <taxon>Bacteria</taxon>
        <taxon>Pseudomonadati</taxon>
        <taxon>Myxococcota</taxon>
        <taxon>Myxococcia</taxon>
        <taxon>Myxococcales</taxon>
        <taxon>Cystobacterineae</taxon>
        <taxon>Anaeromyxobacteraceae</taxon>
        <taxon>Anaeromyxobacter</taxon>
    </lineage>
</organism>
<name>A0ABN6MY58_9BACT</name>
<dbReference type="Gene3D" id="3.10.180.10">
    <property type="entry name" value="2,3-Dihydroxybiphenyl 1,2-Dioxygenase, domain 1"/>
    <property type="match status" value="2"/>
</dbReference>
<dbReference type="PROSITE" id="PS51819">
    <property type="entry name" value="VOC"/>
    <property type="match status" value="1"/>
</dbReference>
<dbReference type="InterPro" id="IPR004360">
    <property type="entry name" value="Glyas_Fos-R_dOase_dom"/>
</dbReference>
<sequence>MPGLAHSTAGAGPLVDGALGSRLGSAATGAATMIRFQRYELRTTDVAAARAFYAAVLGDVEVEIVPLPGEAIARGAPAHWLGHLGVDDVERAASAFVERGAIRLGPTRPTAGGDVAILRDPGGAVVALASAQARLPARAGVTWHVLETTGLDRAAASYCGLFGWRLTERVDLGTLGVVQPFAWEAGGPSVGAMADVAGRPGVHPHWLFFFRVAALEPALLAVRAAGGVVLGPTMLPGGERIAVCEDPQGAAFALRE</sequence>
<gene>
    <name evidence="2" type="ORF">AMOR_37350</name>
</gene>
<dbReference type="PANTHER" id="PTHR33993:SF14">
    <property type="entry name" value="GB|AAF24581.1"/>
    <property type="match status" value="1"/>
</dbReference>
<dbReference type="PANTHER" id="PTHR33993">
    <property type="entry name" value="GLYOXALASE-RELATED"/>
    <property type="match status" value="1"/>
</dbReference>
<dbReference type="InterPro" id="IPR029068">
    <property type="entry name" value="Glyas_Bleomycin-R_OHBP_Dase"/>
</dbReference>
<accession>A0ABN6MY58</accession>
<dbReference type="SUPFAM" id="SSF54593">
    <property type="entry name" value="Glyoxalase/Bleomycin resistance protein/Dihydroxybiphenyl dioxygenase"/>
    <property type="match status" value="2"/>
</dbReference>
<proteinExistence type="predicted"/>